<evidence type="ECO:0000313" key="3">
    <source>
        <dbReference type="EMBL" id="CAL6011129.1"/>
    </source>
</evidence>
<feature type="transmembrane region" description="Helical" evidence="1">
    <location>
        <begin position="271"/>
        <end position="292"/>
    </location>
</feature>
<feature type="transmembrane region" description="Helical" evidence="1">
    <location>
        <begin position="144"/>
        <end position="162"/>
    </location>
</feature>
<gene>
    <name evidence="3" type="ORF">HINF_LOCUS22507</name>
    <name evidence="2" type="ORF">HINF_LOCUS26965</name>
</gene>
<sequence length="413" mass="47384">MDIKLQATKLNGHVSQIKADTTSDETVLLNTINPTPKHKKTSKNNITMYICGYLTPQQQIVHSIVGFVLIWCIYGASYYTFNLSNYPQQYSIMTSTFSFLGSWDSERNPKGWYWFTIGMILSFFVEIPLLMYVYQRLKHVDLKLAKVSLVFWFMGVCAQFLVGCFPDANSIIFGKTKFTDIHTLVAIVTFLSLLVGAPINGALVAYDRPGSCKKIGKKNMLNHRHTDICIGLVITSICISVIFSILWQIVYPIMYAKDPSIGSNWSAAMNTIWSFPLWENVVIFTLYLYLIWFPFTLPRRTDGICPKQRLSTSFKKISLDQIQLKTELSRTWFQILNSKKINVRNAANLLEHISDCEEVEDLLSYQAIVALTIIAEMINNNQNSAEVKKTFNEFTKNSNELWNWEQTLKQCIK</sequence>
<feature type="transmembrane region" description="Helical" evidence="1">
    <location>
        <begin position="227"/>
        <end position="251"/>
    </location>
</feature>
<evidence type="ECO:0000256" key="1">
    <source>
        <dbReference type="SAM" id="Phobius"/>
    </source>
</evidence>
<accession>A0AA86PPX8</accession>
<dbReference type="EMBL" id="CAXDID020000063">
    <property type="protein sequence ID" value="CAL6011129.1"/>
    <property type="molecule type" value="Genomic_DNA"/>
</dbReference>
<comment type="caution">
    <text evidence="2">The sequence shown here is derived from an EMBL/GenBank/DDBJ whole genome shotgun (WGS) entry which is preliminary data.</text>
</comment>
<evidence type="ECO:0000313" key="2">
    <source>
        <dbReference type="EMBL" id="CAI9939320.1"/>
    </source>
</evidence>
<reference evidence="3 4" key="2">
    <citation type="submission" date="2024-07" db="EMBL/GenBank/DDBJ databases">
        <authorList>
            <person name="Akdeniz Z."/>
        </authorList>
    </citation>
    <scope>NUCLEOTIDE SEQUENCE [LARGE SCALE GENOMIC DNA]</scope>
</reference>
<proteinExistence type="predicted"/>
<feature type="transmembrane region" description="Helical" evidence="1">
    <location>
        <begin position="112"/>
        <end position="132"/>
    </location>
</feature>
<dbReference type="Proteomes" id="UP001642409">
    <property type="component" value="Unassembled WGS sequence"/>
</dbReference>
<keyword evidence="1" id="KW-0472">Membrane</keyword>
<feature type="transmembrane region" description="Helical" evidence="1">
    <location>
        <begin position="60"/>
        <end position="81"/>
    </location>
</feature>
<organism evidence="2">
    <name type="scientific">Hexamita inflata</name>
    <dbReference type="NCBI Taxonomy" id="28002"/>
    <lineage>
        <taxon>Eukaryota</taxon>
        <taxon>Metamonada</taxon>
        <taxon>Diplomonadida</taxon>
        <taxon>Hexamitidae</taxon>
        <taxon>Hexamitinae</taxon>
        <taxon>Hexamita</taxon>
    </lineage>
</organism>
<dbReference type="EMBL" id="CATOUU010000664">
    <property type="protein sequence ID" value="CAI9939320.1"/>
    <property type="molecule type" value="Genomic_DNA"/>
</dbReference>
<evidence type="ECO:0000313" key="4">
    <source>
        <dbReference type="Proteomes" id="UP001642409"/>
    </source>
</evidence>
<reference evidence="2" key="1">
    <citation type="submission" date="2023-06" db="EMBL/GenBank/DDBJ databases">
        <authorList>
            <person name="Kurt Z."/>
        </authorList>
    </citation>
    <scope>NUCLEOTIDE SEQUENCE</scope>
</reference>
<keyword evidence="1" id="KW-0812">Transmembrane</keyword>
<name>A0AA86PPX8_9EUKA</name>
<protein>
    <submittedName>
        <fullName evidence="2">Uncharacterized protein</fullName>
    </submittedName>
</protein>
<dbReference type="AlphaFoldDB" id="A0AA86PPX8"/>
<keyword evidence="1" id="KW-1133">Transmembrane helix</keyword>
<feature type="transmembrane region" description="Helical" evidence="1">
    <location>
        <begin position="182"/>
        <end position="206"/>
    </location>
</feature>
<keyword evidence="4" id="KW-1185">Reference proteome</keyword>